<evidence type="ECO:0000313" key="3">
    <source>
        <dbReference type="EMBL" id="GGS62993.1"/>
    </source>
</evidence>
<dbReference type="Proteomes" id="UP000653493">
    <property type="component" value="Unassembled WGS sequence"/>
</dbReference>
<dbReference type="CDD" id="cd00431">
    <property type="entry name" value="cysteine_hydrolases"/>
    <property type="match status" value="1"/>
</dbReference>
<keyword evidence="1" id="KW-0378">Hydrolase</keyword>
<reference evidence="3" key="1">
    <citation type="journal article" date="2014" name="Int. J. Syst. Evol. Microbiol.">
        <title>Complete genome sequence of Corynebacterium casei LMG S-19264T (=DSM 44701T), isolated from a smear-ripened cheese.</title>
        <authorList>
            <consortium name="US DOE Joint Genome Institute (JGI-PGF)"/>
            <person name="Walter F."/>
            <person name="Albersmeier A."/>
            <person name="Kalinowski J."/>
            <person name="Ruckert C."/>
        </authorList>
    </citation>
    <scope>NUCLEOTIDE SEQUENCE</scope>
    <source>
        <strain evidence="3">JCM 4234</strain>
    </source>
</reference>
<keyword evidence="4" id="KW-1185">Reference proteome</keyword>
<dbReference type="PANTHER" id="PTHR43540:SF6">
    <property type="entry name" value="ISOCHORISMATASE-LIKE DOMAIN-CONTAINING PROTEIN"/>
    <property type="match status" value="1"/>
</dbReference>
<evidence type="ECO:0000313" key="4">
    <source>
        <dbReference type="Proteomes" id="UP000653493"/>
    </source>
</evidence>
<protein>
    <submittedName>
        <fullName evidence="3">Isochorismatase</fullName>
    </submittedName>
</protein>
<dbReference type="AlphaFoldDB" id="A0A918GUU2"/>
<name>A0A918GUU2_STRGD</name>
<feature type="domain" description="Isochorismatase-like" evidence="2">
    <location>
        <begin position="29"/>
        <end position="200"/>
    </location>
</feature>
<accession>A0A918GUU2</accession>
<dbReference type="Pfam" id="PF00857">
    <property type="entry name" value="Isochorismatase"/>
    <property type="match status" value="1"/>
</dbReference>
<dbReference type="InterPro" id="IPR000868">
    <property type="entry name" value="Isochorismatase-like_dom"/>
</dbReference>
<dbReference type="GO" id="GO:0016787">
    <property type="term" value="F:hydrolase activity"/>
    <property type="evidence" value="ECO:0007669"/>
    <property type="project" value="UniProtKB-KW"/>
</dbReference>
<dbReference type="EMBL" id="BMSL01000028">
    <property type="protein sequence ID" value="GGS62993.1"/>
    <property type="molecule type" value="Genomic_DNA"/>
</dbReference>
<gene>
    <name evidence="3" type="ORF">GCM10010238_60110</name>
</gene>
<evidence type="ECO:0000256" key="1">
    <source>
        <dbReference type="ARBA" id="ARBA00022801"/>
    </source>
</evidence>
<evidence type="ECO:0000259" key="2">
    <source>
        <dbReference type="Pfam" id="PF00857"/>
    </source>
</evidence>
<proteinExistence type="predicted"/>
<dbReference type="Gene3D" id="3.40.50.850">
    <property type="entry name" value="Isochorismatase-like"/>
    <property type="match status" value="1"/>
</dbReference>
<dbReference type="InterPro" id="IPR050272">
    <property type="entry name" value="Isochorismatase-like_hydrls"/>
</dbReference>
<sequence>MCRTALGSRTPAGSLERRLGGTLRRMSKTALVVIDMINTYDHPDADRLLPSARSVVPVLTDLLGRARAADALVIYVNDNFGEWRSHHGELLDKALAGPHADLVDPLRPDDSSLFVVKARHSIFFETPLTYLVHQLGIGELVLAGQVTEQCVLYSALDAHIRHLDVVVPKDAVAHIHQDLADAALRMMERNMGARVCDSAELWA</sequence>
<reference evidence="3" key="2">
    <citation type="submission" date="2020-09" db="EMBL/GenBank/DDBJ databases">
        <authorList>
            <person name="Sun Q."/>
            <person name="Ohkuma M."/>
        </authorList>
    </citation>
    <scope>NUCLEOTIDE SEQUENCE</scope>
    <source>
        <strain evidence="3">JCM 4234</strain>
    </source>
</reference>
<comment type="caution">
    <text evidence="3">The sequence shown here is derived from an EMBL/GenBank/DDBJ whole genome shotgun (WGS) entry which is preliminary data.</text>
</comment>
<dbReference type="PANTHER" id="PTHR43540">
    <property type="entry name" value="PEROXYUREIDOACRYLATE/UREIDOACRYLATE AMIDOHYDROLASE-RELATED"/>
    <property type="match status" value="1"/>
</dbReference>
<dbReference type="InterPro" id="IPR036380">
    <property type="entry name" value="Isochorismatase-like_sf"/>
</dbReference>
<dbReference type="SUPFAM" id="SSF52499">
    <property type="entry name" value="Isochorismatase-like hydrolases"/>
    <property type="match status" value="1"/>
</dbReference>
<organism evidence="3 4">
    <name type="scientific">Streptomyces griseoviridis</name>
    <dbReference type="NCBI Taxonomy" id="45398"/>
    <lineage>
        <taxon>Bacteria</taxon>
        <taxon>Bacillati</taxon>
        <taxon>Actinomycetota</taxon>
        <taxon>Actinomycetes</taxon>
        <taxon>Kitasatosporales</taxon>
        <taxon>Streptomycetaceae</taxon>
        <taxon>Streptomyces</taxon>
    </lineage>
</organism>